<reference evidence="1 2" key="1">
    <citation type="submission" date="2024-02" db="EMBL/GenBank/DDBJ databases">
        <title>First report Erwinia aphidicola in onion in Chile.</title>
        <authorList>
            <person name="Valenzuela M."/>
            <person name="Pena M."/>
            <person name="Dutta B."/>
        </authorList>
    </citation>
    <scope>NUCLEOTIDE SEQUENCE [LARGE SCALE GENOMIC DNA]</scope>
    <source>
        <strain evidence="1 2">QCJ3A</strain>
    </source>
</reference>
<protein>
    <submittedName>
        <fullName evidence="1">Uncharacterized protein</fullName>
    </submittedName>
</protein>
<name>A0ABU8DIR9_ERWAP</name>
<dbReference type="GeneID" id="89473996"/>
<evidence type="ECO:0000313" key="2">
    <source>
        <dbReference type="Proteomes" id="UP001306592"/>
    </source>
</evidence>
<gene>
    <name evidence="1" type="ORF">V8N49_14665</name>
</gene>
<evidence type="ECO:0000313" key="1">
    <source>
        <dbReference type="EMBL" id="MEI2682897.1"/>
    </source>
</evidence>
<dbReference type="RefSeq" id="WP_048917523.1">
    <property type="nucleotide sequence ID" value="NZ_CAKKMT010000002.1"/>
</dbReference>
<proteinExistence type="predicted"/>
<dbReference type="EMBL" id="JBANEI010000010">
    <property type="protein sequence ID" value="MEI2682897.1"/>
    <property type="molecule type" value="Genomic_DNA"/>
</dbReference>
<sequence>MQIVTVTGEKREGMETKWHKIINNCASFSLNAWRMKQEEIAAKRPLPFFMLIFLLTGRNSKFKFYC</sequence>
<keyword evidence="2" id="KW-1185">Reference proteome</keyword>
<accession>A0ABU8DIR9</accession>
<dbReference type="Proteomes" id="UP001306592">
    <property type="component" value="Unassembled WGS sequence"/>
</dbReference>
<comment type="caution">
    <text evidence="1">The sequence shown here is derived from an EMBL/GenBank/DDBJ whole genome shotgun (WGS) entry which is preliminary data.</text>
</comment>
<organism evidence="1 2">
    <name type="scientific">Erwinia aphidicola</name>
    <dbReference type="NCBI Taxonomy" id="68334"/>
    <lineage>
        <taxon>Bacteria</taxon>
        <taxon>Pseudomonadati</taxon>
        <taxon>Pseudomonadota</taxon>
        <taxon>Gammaproteobacteria</taxon>
        <taxon>Enterobacterales</taxon>
        <taxon>Erwiniaceae</taxon>
        <taxon>Erwinia</taxon>
    </lineage>
</organism>